<dbReference type="AlphaFoldDB" id="A0AAV6LNF7"/>
<name>A0AAV6LNF7_9ERIC</name>
<protein>
    <submittedName>
        <fullName evidence="1">Uncharacterized protein</fullName>
    </submittedName>
</protein>
<dbReference type="Proteomes" id="UP000823749">
    <property type="component" value="Chromosome 1"/>
</dbReference>
<comment type="caution">
    <text evidence="1">The sequence shown here is derived from an EMBL/GenBank/DDBJ whole genome shotgun (WGS) entry which is preliminary data.</text>
</comment>
<sequence length="139" mass="15861">MLYEEYRRNLESKGLSRDNLDLSYSFPSNKNYTIAAIENSRDTSLRLLSSSRSSFEGQQTNKDLSISHSSYSNYYNGYEITEEEGDRVELEEVIFVEPNTEEIVEVNVECSHYGHIEADGKKKVDIGISKNAKAKIEFG</sequence>
<evidence type="ECO:0000313" key="1">
    <source>
        <dbReference type="EMBL" id="KAG5566387.1"/>
    </source>
</evidence>
<evidence type="ECO:0000313" key="2">
    <source>
        <dbReference type="Proteomes" id="UP000823749"/>
    </source>
</evidence>
<dbReference type="EMBL" id="JACTNZ010000001">
    <property type="protein sequence ID" value="KAG5566387.1"/>
    <property type="molecule type" value="Genomic_DNA"/>
</dbReference>
<reference evidence="1" key="1">
    <citation type="submission" date="2020-08" db="EMBL/GenBank/DDBJ databases">
        <title>Plant Genome Project.</title>
        <authorList>
            <person name="Zhang R.-G."/>
        </authorList>
    </citation>
    <scope>NUCLEOTIDE SEQUENCE</scope>
    <source>
        <strain evidence="1">WSP0</strain>
        <tissue evidence="1">Leaf</tissue>
    </source>
</reference>
<organism evidence="1 2">
    <name type="scientific">Rhododendron griersonianum</name>
    <dbReference type="NCBI Taxonomy" id="479676"/>
    <lineage>
        <taxon>Eukaryota</taxon>
        <taxon>Viridiplantae</taxon>
        <taxon>Streptophyta</taxon>
        <taxon>Embryophyta</taxon>
        <taxon>Tracheophyta</taxon>
        <taxon>Spermatophyta</taxon>
        <taxon>Magnoliopsida</taxon>
        <taxon>eudicotyledons</taxon>
        <taxon>Gunneridae</taxon>
        <taxon>Pentapetalae</taxon>
        <taxon>asterids</taxon>
        <taxon>Ericales</taxon>
        <taxon>Ericaceae</taxon>
        <taxon>Ericoideae</taxon>
        <taxon>Rhodoreae</taxon>
        <taxon>Rhododendron</taxon>
    </lineage>
</organism>
<proteinExistence type="predicted"/>
<keyword evidence="2" id="KW-1185">Reference proteome</keyword>
<gene>
    <name evidence="1" type="ORF">RHGRI_002090</name>
</gene>
<accession>A0AAV6LNF7</accession>